<dbReference type="InterPro" id="IPR009081">
    <property type="entry name" value="PP-bd_ACP"/>
</dbReference>
<organism evidence="6 7">
    <name type="scientific">Actinoplanes siamensis</name>
    <dbReference type="NCBI Taxonomy" id="1223317"/>
    <lineage>
        <taxon>Bacteria</taxon>
        <taxon>Bacillati</taxon>
        <taxon>Actinomycetota</taxon>
        <taxon>Actinomycetes</taxon>
        <taxon>Micromonosporales</taxon>
        <taxon>Micromonosporaceae</taxon>
        <taxon>Actinoplanes</taxon>
    </lineage>
</organism>
<dbReference type="InterPro" id="IPR020841">
    <property type="entry name" value="PKS_Beta-ketoAc_synthase_dom"/>
</dbReference>
<comment type="caution">
    <text evidence="6">The sequence shown here is derived from an EMBL/GenBank/DDBJ whole genome shotgun (WGS) entry which is preliminary data.</text>
</comment>
<dbReference type="SMART" id="SM00825">
    <property type="entry name" value="PKS_KS"/>
    <property type="match status" value="1"/>
</dbReference>
<dbReference type="GO" id="GO:0004315">
    <property type="term" value="F:3-oxoacyl-[acyl-carrier-protein] synthase activity"/>
    <property type="evidence" value="ECO:0007669"/>
    <property type="project" value="InterPro"/>
</dbReference>
<feature type="domain" description="Carrier" evidence="4">
    <location>
        <begin position="1"/>
        <end position="76"/>
    </location>
</feature>
<dbReference type="InterPro" id="IPR020806">
    <property type="entry name" value="PKS_PP-bd"/>
</dbReference>
<keyword evidence="2" id="KW-0597">Phosphoprotein</keyword>
<dbReference type="Pfam" id="PF00550">
    <property type="entry name" value="PP-binding"/>
    <property type="match status" value="1"/>
</dbReference>
<dbReference type="Gene3D" id="1.10.1200.10">
    <property type="entry name" value="ACP-like"/>
    <property type="match status" value="1"/>
</dbReference>
<feature type="domain" description="Ketosynthase family 3 (KS3)" evidence="5">
    <location>
        <begin position="87"/>
        <end position="494"/>
    </location>
</feature>
<protein>
    <recommendedName>
        <fullName evidence="8">Polyketide synthase</fullName>
    </recommendedName>
</protein>
<dbReference type="Proteomes" id="UP000629619">
    <property type="component" value="Unassembled WGS sequence"/>
</dbReference>
<name>A0A919KC01_9ACTN</name>
<dbReference type="PROSITE" id="PS50075">
    <property type="entry name" value="CARRIER"/>
    <property type="match status" value="1"/>
</dbReference>
<accession>A0A919KC01</accession>
<dbReference type="AlphaFoldDB" id="A0A919KC01"/>
<evidence type="ECO:0000259" key="5">
    <source>
        <dbReference type="PROSITE" id="PS52004"/>
    </source>
</evidence>
<dbReference type="GO" id="GO:0005737">
    <property type="term" value="C:cytoplasm"/>
    <property type="evidence" value="ECO:0007669"/>
    <property type="project" value="TreeGrafter"/>
</dbReference>
<dbReference type="SMART" id="SM01294">
    <property type="entry name" value="PKS_PP_betabranch"/>
    <property type="match status" value="1"/>
</dbReference>
<dbReference type="Pfam" id="PF16197">
    <property type="entry name" value="KAsynt_C_assoc"/>
    <property type="match status" value="1"/>
</dbReference>
<dbReference type="InterPro" id="IPR018201">
    <property type="entry name" value="Ketoacyl_synth_AS"/>
</dbReference>
<gene>
    <name evidence="6" type="ORF">Asi03nite_00670</name>
</gene>
<evidence type="ECO:0000256" key="3">
    <source>
        <dbReference type="ARBA" id="ARBA00022679"/>
    </source>
</evidence>
<keyword evidence="7" id="KW-1185">Reference proteome</keyword>
<dbReference type="GO" id="GO:0005886">
    <property type="term" value="C:plasma membrane"/>
    <property type="evidence" value="ECO:0007669"/>
    <property type="project" value="TreeGrafter"/>
</dbReference>
<reference evidence="6" key="1">
    <citation type="submission" date="2021-01" db="EMBL/GenBank/DDBJ databases">
        <title>Whole genome shotgun sequence of Actinoplanes siamensis NBRC 109076.</title>
        <authorList>
            <person name="Komaki H."/>
            <person name="Tamura T."/>
        </authorList>
    </citation>
    <scope>NUCLEOTIDE SEQUENCE</scope>
    <source>
        <strain evidence="6">NBRC 109076</strain>
    </source>
</reference>
<dbReference type="EMBL" id="BOMW01000002">
    <property type="protein sequence ID" value="GIF02529.1"/>
    <property type="molecule type" value="Genomic_DNA"/>
</dbReference>
<dbReference type="InterPro" id="IPR014031">
    <property type="entry name" value="Ketoacyl_synth_C"/>
</dbReference>
<evidence type="ECO:0000256" key="1">
    <source>
        <dbReference type="ARBA" id="ARBA00022450"/>
    </source>
</evidence>
<dbReference type="SMART" id="SM00823">
    <property type="entry name" value="PKS_PP"/>
    <property type="match status" value="1"/>
</dbReference>
<keyword evidence="3" id="KW-0808">Transferase</keyword>
<dbReference type="PANTHER" id="PTHR43775">
    <property type="entry name" value="FATTY ACID SYNTHASE"/>
    <property type="match status" value="1"/>
</dbReference>
<dbReference type="Pfam" id="PF00109">
    <property type="entry name" value="ketoacyl-synt"/>
    <property type="match status" value="1"/>
</dbReference>
<dbReference type="SUPFAM" id="SSF47336">
    <property type="entry name" value="ACP-like"/>
    <property type="match status" value="1"/>
</dbReference>
<dbReference type="GO" id="GO:0004312">
    <property type="term" value="F:fatty acid synthase activity"/>
    <property type="evidence" value="ECO:0007669"/>
    <property type="project" value="TreeGrafter"/>
</dbReference>
<sequence>MVDVRRWLTERLAAYAGVPAAQIDPDRPFADYGVGSRDAVGIAGELEDVLGRPVEPVVLWQQPTLRRLAGFLSGEEPAPVVRAVGTGSQVAVVGVGCRLPGGVDSPAALWRLLLAGGDVVTEVPAGRWDGCRVPEGTTRAGGFLDAVYDFDAAFFGIAPREAVEMDPQQRIVLEVVWEALEHAGIPPDRLAGSRTGVFVGACTNDYGRERLADPAGISGWTGTGVAAAVLANRVSYVLDLRGPSLTVDTACSSSLVALHLARRSLESGESDLAVVAGVNVILGPAVTVNFDRAGAMAPGGRCRPFDAAADGYVRSEGCVAVVLQRPGDAGGGHVRVLASAVNQDGRSNGLMAPSPGAQRALLGEVYGAVAPEEVCYVEAHGTGTPLGDPIEAAALGAVLGGGRRCPLLIGSVKSNLGHLEAAAGVAGLVKAVLSLEHGVIPPTAHFRSPNPRIDFGRLGLAVVAEPTPLPAGDALIGVSSFGFGGVNAHAVLRRPGT</sequence>
<evidence type="ECO:0008006" key="8">
    <source>
        <dbReference type="Google" id="ProtNLM"/>
    </source>
</evidence>
<evidence type="ECO:0000259" key="4">
    <source>
        <dbReference type="PROSITE" id="PS50075"/>
    </source>
</evidence>
<dbReference type="PROSITE" id="PS00606">
    <property type="entry name" value="KS3_1"/>
    <property type="match status" value="1"/>
</dbReference>
<dbReference type="GO" id="GO:0071770">
    <property type="term" value="P:DIM/DIP cell wall layer assembly"/>
    <property type="evidence" value="ECO:0007669"/>
    <property type="project" value="TreeGrafter"/>
</dbReference>
<dbReference type="Gene3D" id="3.40.47.10">
    <property type="match status" value="1"/>
</dbReference>
<dbReference type="InterPro" id="IPR050091">
    <property type="entry name" value="PKS_NRPS_Biosynth_Enz"/>
</dbReference>
<evidence type="ECO:0000313" key="7">
    <source>
        <dbReference type="Proteomes" id="UP000629619"/>
    </source>
</evidence>
<evidence type="ECO:0000256" key="2">
    <source>
        <dbReference type="ARBA" id="ARBA00022553"/>
    </source>
</evidence>
<dbReference type="SUPFAM" id="SSF53901">
    <property type="entry name" value="Thiolase-like"/>
    <property type="match status" value="1"/>
</dbReference>
<evidence type="ECO:0000313" key="6">
    <source>
        <dbReference type="EMBL" id="GIF02529.1"/>
    </source>
</evidence>
<dbReference type="RefSeq" id="WP_378015069.1">
    <property type="nucleotide sequence ID" value="NZ_JBHSBE010000001.1"/>
</dbReference>
<dbReference type="Pfam" id="PF02801">
    <property type="entry name" value="Ketoacyl-synt_C"/>
    <property type="match status" value="1"/>
</dbReference>
<dbReference type="GO" id="GO:0031177">
    <property type="term" value="F:phosphopantetheine binding"/>
    <property type="evidence" value="ECO:0007669"/>
    <property type="project" value="InterPro"/>
</dbReference>
<dbReference type="PANTHER" id="PTHR43775:SF37">
    <property type="entry name" value="SI:DKEY-61P9.11"/>
    <property type="match status" value="1"/>
</dbReference>
<dbReference type="CDD" id="cd00833">
    <property type="entry name" value="PKS"/>
    <property type="match status" value="1"/>
</dbReference>
<dbReference type="InterPro" id="IPR014030">
    <property type="entry name" value="Ketoacyl_synth_N"/>
</dbReference>
<proteinExistence type="predicted"/>
<dbReference type="InterPro" id="IPR032821">
    <property type="entry name" value="PKS_assoc"/>
</dbReference>
<dbReference type="GO" id="GO:0006633">
    <property type="term" value="P:fatty acid biosynthetic process"/>
    <property type="evidence" value="ECO:0007669"/>
    <property type="project" value="InterPro"/>
</dbReference>
<dbReference type="InterPro" id="IPR016039">
    <property type="entry name" value="Thiolase-like"/>
</dbReference>
<keyword evidence="1" id="KW-0596">Phosphopantetheine</keyword>
<dbReference type="InterPro" id="IPR036736">
    <property type="entry name" value="ACP-like_sf"/>
</dbReference>
<dbReference type="PROSITE" id="PS52004">
    <property type="entry name" value="KS3_2"/>
    <property type="match status" value="1"/>
</dbReference>